<dbReference type="Gene3D" id="3.40.50.410">
    <property type="entry name" value="von Willebrand factor, type A domain"/>
    <property type="match status" value="1"/>
</dbReference>
<feature type="transmembrane region" description="Helical" evidence="1">
    <location>
        <begin position="6"/>
        <end position="26"/>
    </location>
</feature>
<feature type="transmembrane region" description="Helical" evidence="1">
    <location>
        <begin position="62"/>
        <end position="80"/>
    </location>
</feature>
<dbReference type="AlphaFoldDB" id="A0A1Q4H5V4"/>
<sequence length="567" mass="59888">MDLIWWPVAIVGCLALAACIAAAMLPPRRDRPETLRPLANTRRLTQLPEYTRAARRHLRSSVLVVALLTMAFGAATLASARPTGLPAPGRETAANPPEDIMVCVGGPETDPAVDATLRYFAAAVGEFGTERIGLTSANRRLVPLTRDYQYAAARFAGTAAPLVSPVSYTDYAANIEDVLALCLTGFPDTETDADTAPRRSLIYVGPGTLGGEAGPTLFTAQQVREMAADAGVQINAITDETITGAESLPAELARATGGQVHHRGDVTAQLSDIRRHPPPADADHNTRAASVETPEVLLAAAASLTVLAVFLSRESGRRYLPLIAAALLLVAVLRPAIGDTAPGLTTIAGEREPSVFLIVDRSVAGTAQADIAAVVERHPGARFALIGFDDRASLDWPLSADAWTLQPIIAAMAPQADETTANAGAANTVLRYQLISAVQQFPKAQNLVYYFGSGAPNSTVPQREFQVPDDAVDGGAVVGYGPAGAARLRAVADQIGVEYLQRERTPALDEAIADAGERSSAETAPAGRGLELYWVLSGPAAVIILLELYRALGRLRRIHFDRIAVGR</sequence>
<keyword evidence="1" id="KW-0812">Transmembrane</keyword>
<gene>
    <name evidence="2" type="ORF">BV510_15650</name>
</gene>
<keyword evidence="1" id="KW-1133">Transmembrane helix</keyword>
<evidence type="ECO:0000313" key="2">
    <source>
        <dbReference type="EMBL" id="OPE53421.1"/>
    </source>
</evidence>
<organism evidence="2 3">
    <name type="scientific">Mycolicibacterium diernhoferi</name>
    <dbReference type="NCBI Taxonomy" id="1801"/>
    <lineage>
        <taxon>Bacteria</taxon>
        <taxon>Bacillati</taxon>
        <taxon>Actinomycetota</taxon>
        <taxon>Actinomycetes</taxon>
        <taxon>Mycobacteriales</taxon>
        <taxon>Mycobacteriaceae</taxon>
        <taxon>Mycolicibacterium</taxon>
    </lineage>
</organism>
<keyword evidence="1" id="KW-0472">Membrane</keyword>
<evidence type="ECO:0000313" key="3">
    <source>
        <dbReference type="Proteomes" id="UP000191039"/>
    </source>
</evidence>
<evidence type="ECO:0008006" key="4">
    <source>
        <dbReference type="Google" id="ProtNLM"/>
    </source>
</evidence>
<evidence type="ECO:0000256" key="1">
    <source>
        <dbReference type="SAM" id="Phobius"/>
    </source>
</evidence>
<dbReference type="SUPFAM" id="SSF53300">
    <property type="entry name" value="vWA-like"/>
    <property type="match status" value="1"/>
</dbReference>
<accession>A0A1Q4H5V4</accession>
<comment type="caution">
    <text evidence="2">The sequence shown here is derived from an EMBL/GenBank/DDBJ whole genome shotgun (WGS) entry which is preliminary data.</text>
</comment>
<dbReference type="RefSeq" id="WP_073859129.1">
    <property type="nucleotide sequence ID" value="NZ_BAAATC010000015.1"/>
</dbReference>
<reference evidence="2 3" key="1">
    <citation type="submission" date="2016-09" db="EMBL/GenBank/DDBJ databases">
        <title>genome sequences of unsequenced Mycobacteria.</title>
        <authorList>
            <person name="Greninger A.L."/>
            <person name="Jerome K.R."/>
            <person name="Mcnair B."/>
            <person name="Wallis C."/>
            <person name="Fang F."/>
        </authorList>
    </citation>
    <scope>NUCLEOTIDE SEQUENCE [LARGE SCALE GENOMIC DNA]</scope>
    <source>
        <strain evidence="2 3">BM1</strain>
    </source>
</reference>
<proteinExistence type="predicted"/>
<dbReference type="EMBL" id="MIJD01000159">
    <property type="protein sequence ID" value="OPE53421.1"/>
    <property type="molecule type" value="Genomic_DNA"/>
</dbReference>
<protein>
    <recommendedName>
        <fullName evidence="4">VWFA domain-containing protein</fullName>
    </recommendedName>
</protein>
<dbReference type="STRING" id="1801.BRW64_24850"/>
<dbReference type="InterPro" id="IPR036465">
    <property type="entry name" value="vWFA_dom_sf"/>
</dbReference>
<dbReference type="Proteomes" id="UP000191039">
    <property type="component" value="Unassembled WGS sequence"/>
</dbReference>
<name>A0A1Q4H5V4_9MYCO</name>